<proteinExistence type="predicted"/>
<protein>
    <submittedName>
        <fullName evidence="2">DUF2189 domain-containing protein</fullName>
    </submittedName>
</protein>
<feature type="transmembrane region" description="Helical" evidence="1">
    <location>
        <begin position="220"/>
        <end position="245"/>
    </location>
</feature>
<keyword evidence="3" id="KW-1185">Reference proteome</keyword>
<comment type="caution">
    <text evidence="2">The sequence shown here is derived from an EMBL/GenBank/DDBJ whole genome shotgun (WGS) entry which is preliminary data.</text>
</comment>
<keyword evidence="1" id="KW-1133">Transmembrane helix</keyword>
<feature type="transmembrane region" description="Helical" evidence="1">
    <location>
        <begin position="196"/>
        <end position="214"/>
    </location>
</feature>
<dbReference type="EMBL" id="JAJIRN010000002">
    <property type="protein sequence ID" value="MCV2367535.1"/>
    <property type="molecule type" value="Genomic_DNA"/>
</dbReference>
<sequence length="261" mass="28380">MHFLETETALRQSRQFGVKPVPVLRPLGWLARGWQDLMRCPGPSLAHGLLLAALGALIFILARHHFWLLAGAFSGFLLVAPILATGLYVISRDIEHGRTPSFGAILKAWRPRDGRMVVFGVLLAFAGTGWVLTSASLITGFAAAPILEPIDFVRHVVLNEESHLFEAWLALGAVLAAPLFASTLIAVPLLLDRDDVGVLGAVFTSWRVVMAYPAPVALWAALIMLLTLVGMASLMLGFIVVLPWLGHASWHAYRDLVSHSD</sequence>
<organism evidence="2 3">
    <name type="scientific">Roseateles oligotrophus</name>
    <dbReference type="NCBI Taxonomy" id="1769250"/>
    <lineage>
        <taxon>Bacteria</taxon>
        <taxon>Pseudomonadati</taxon>
        <taxon>Pseudomonadota</taxon>
        <taxon>Betaproteobacteria</taxon>
        <taxon>Burkholderiales</taxon>
        <taxon>Sphaerotilaceae</taxon>
        <taxon>Roseateles</taxon>
    </lineage>
</organism>
<gene>
    <name evidence="2" type="ORF">LNV07_05445</name>
</gene>
<evidence type="ECO:0000256" key="1">
    <source>
        <dbReference type="SAM" id="Phobius"/>
    </source>
</evidence>
<keyword evidence="1" id="KW-0812">Transmembrane</keyword>
<feature type="transmembrane region" description="Helical" evidence="1">
    <location>
        <begin position="117"/>
        <end position="147"/>
    </location>
</feature>
<dbReference type="Pfam" id="PF09955">
    <property type="entry name" value="DUF2189"/>
    <property type="match status" value="1"/>
</dbReference>
<dbReference type="RefSeq" id="WP_263570151.1">
    <property type="nucleotide sequence ID" value="NZ_JAJIRN010000002.1"/>
</dbReference>
<feature type="transmembrane region" description="Helical" evidence="1">
    <location>
        <begin position="68"/>
        <end position="90"/>
    </location>
</feature>
<keyword evidence="1" id="KW-0472">Membrane</keyword>
<evidence type="ECO:0000313" key="2">
    <source>
        <dbReference type="EMBL" id="MCV2367535.1"/>
    </source>
</evidence>
<evidence type="ECO:0000313" key="3">
    <source>
        <dbReference type="Proteomes" id="UP001209701"/>
    </source>
</evidence>
<feature type="transmembrane region" description="Helical" evidence="1">
    <location>
        <begin position="167"/>
        <end position="191"/>
    </location>
</feature>
<reference evidence="2 3" key="1">
    <citation type="submission" date="2021-11" db="EMBL/GenBank/DDBJ databases">
        <authorList>
            <person name="Liang Q."/>
            <person name="Mou H."/>
            <person name="Liu Z."/>
        </authorList>
    </citation>
    <scope>NUCLEOTIDE SEQUENCE [LARGE SCALE GENOMIC DNA]</scope>
    <source>
        <strain evidence="2 3">CHU3</strain>
    </source>
</reference>
<dbReference type="InterPro" id="IPR018692">
    <property type="entry name" value="DUF2189"/>
</dbReference>
<dbReference type="Proteomes" id="UP001209701">
    <property type="component" value="Unassembled WGS sequence"/>
</dbReference>
<name>A0ABT2YC16_9BURK</name>
<accession>A0ABT2YC16</accession>
<feature type="transmembrane region" description="Helical" evidence="1">
    <location>
        <begin position="45"/>
        <end position="62"/>
    </location>
</feature>